<dbReference type="Proteomes" id="UP000789920">
    <property type="component" value="Unassembled WGS sequence"/>
</dbReference>
<name>A0ACA9SJZ4_9GLOM</name>
<accession>A0ACA9SJZ4</accession>
<protein>
    <submittedName>
        <fullName evidence="1">27142_t:CDS:1</fullName>
    </submittedName>
</protein>
<gene>
    <name evidence="1" type="ORF">RPERSI_LOCUS31502</name>
</gene>
<reference evidence="1" key="1">
    <citation type="submission" date="2021-06" db="EMBL/GenBank/DDBJ databases">
        <authorList>
            <person name="Kallberg Y."/>
            <person name="Tangrot J."/>
            <person name="Rosling A."/>
        </authorList>
    </citation>
    <scope>NUCLEOTIDE SEQUENCE</scope>
    <source>
        <strain evidence="1">MA461A</strain>
    </source>
</reference>
<feature type="non-terminal residue" evidence="1">
    <location>
        <position position="47"/>
    </location>
</feature>
<keyword evidence="2" id="KW-1185">Reference proteome</keyword>
<dbReference type="EMBL" id="CAJVQC010127251">
    <property type="protein sequence ID" value="CAG8840615.1"/>
    <property type="molecule type" value="Genomic_DNA"/>
</dbReference>
<proteinExistence type="predicted"/>
<evidence type="ECO:0000313" key="1">
    <source>
        <dbReference type="EMBL" id="CAG8840615.1"/>
    </source>
</evidence>
<comment type="caution">
    <text evidence="1">The sequence shown here is derived from an EMBL/GenBank/DDBJ whole genome shotgun (WGS) entry which is preliminary data.</text>
</comment>
<organism evidence="1 2">
    <name type="scientific">Racocetra persica</name>
    <dbReference type="NCBI Taxonomy" id="160502"/>
    <lineage>
        <taxon>Eukaryota</taxon>
        <taxon>Fungi</taxon>
        <taxon>Fungi incertae sedis</taxon>
        <taxon>Mucoromycota</taxon>
        <taxon>Glomeromycotina</taxon>
        <taxon>Glomeromycetes</taxon>
        <taxon>Diversisporales</taxon>
        <taxon>Gigasporaceae</taxon>
        <taxon>Racocetra</taxon>
    </lineage>
</organism>
<sequence length="47" mass="5665">HNSIDDHTRIIEIDNYMNIEEDLTKNYIIDILNEQEESELEKEMVKS</sequence>
<evidence type="ECO:0000313" key="2">
    <source>
        <dbReference type="Proteomes" id="UP000789920"/>
    </source>
</evidence>
<feature type="non-terminal residue" evidence="1">
    <location>
        <position position="1"/>
    </location>
</feature>